<dbReference type="GO" id="GO:0004497">
    <property type="term" value="F:monooxygenase activity"/>
    <property type="evidence" value="ECO:0007669"/>
    <property type="project" value="UniProtKB-KW"/>
</dbReference>
<evidence type="ECO:0000256" key="9">
    <source>
        <dbReference type="SAM" id="Phobius"/>
    </source>
</evidence>
<keyword evidence="9" id="KW-0812">Transmembrane</keyword>
<name>A0A8K0TRY6_9PEZI</name>
<evidence type="ECO:0000256" key="8">
    <source>
        <dbReference type="PIRSR" id="PIRSR602401-1"/>
    </source>
</evidence>
<sequence>MLDFAIQTAARFGRDVNLSCVIASTAGLLSHHLYFIRGNHTSNARDIIGAHLVGLGLLLYKTSSAAGTLSQGLPVCAAVSSAYLAALFASIGIYRVFFHPLRHVPGPFALKVTQLYMPWLGRDGQLHKRFLRLHEEYGDFVRVGPNSVAILHQDALMAIHGPRSKCSKGGMGFYESLHYKGVYNLDSITDKQQHRDRRTIWDKALSAEALRGYEPATRKVVRSWLGRLDELGRLPVDTSHYATLIGFDNMGRIGFSTDFGTVREGREDSMLELLEITFGTAAALGHVYWPVALMMNMPKFGMQKEFEQLGVDMADGRLRDNSEDKHDMLKYFLADLGSEKPRSIVNMTTVYADSLGILVAATDTVACVLSLVFYHLARDPALRQRLFEEVAPLYGKTLPDEFVVSDLDTVSLFEGILNEAMRLNAPVPIGGPRSPPPEGLTIAGTFFPAGTILYTPTQAYHSSERYFVRPHEFIPERWTTRPELVLDKRAFFPFHMGRYDCVGKKLAKNVIRMSIAYTIFNYDFEFAPGEDGMRFRNEEHWNLIVKQARLDCVFTRRGQV</sequence>
<proteinExistence type="inferred from homology"/>
<keyword evidence="6 8" id="KW-0408">Iron</keyword>
<dbReference type="AlphaFoldDB" id="A0A8K0TRY6"/>
<keyword evidence="4 8" id="KW-0479">Metal-binding</keyword>
<evidence type="ECO:0000313" key="11">
    <source>
        <dbReference type="Proteomes" id="UP000813385"/>
    </source>
</evidence>
<dbReference type="PRINTS" id="PR00463">
    <property type="entry name" value="EP450I"/>
</dbReference>
<evidence type="ECO:0000313" key="10">
    <source>
        <dbReference type="EMBL" id="KAH7368197.1"/>
    </source>
</evidence>
<keyword evidence="11" id="KW-1185">Reference proteome</keyword>
<comment type="cofactor">
    <cofactor evidence="1 8">
        <name>heme</name>
        <dbReference type="ChEBI" id="CHEBI:30413"/>
    </cofactor>
</comment>
<comment type="caution">
    <text evidence="10">The sequence shown here is derived from an EMBL/GenBank/DDBJ whole genome shotgun (WGS) entry which is preliminary data.</text>
</comment>
<keyword evidence="5" id="KW-0560">Oxidoreductase</keyword>
<dbReference type="InterPro" id="IPR001128">
    <property type="entry name" value="Cyt_P450"/>
</dbReference>
<evidence type="ECO:0000256" key="7">
    <source>
        <dbReference type="ARBA" id="ARBA00023033"/>
    </source>
</evidence>
<organism evidence="10 11">
    <name type="scientific">Plectosphaerella cucumerina</name>
    <dbReference type="NCBI Taxonomy" id="40658"/>
    <lineage>
        <taxon>Eukaryota</taxon>
        <taxon>Fungi</taxon>
        <taxon>Dikarya</taxon>
        <taxon>Ascomycota</taxon>
        <taxon>Pezizomycotina</taxon>
        <taxon>Sordariomycetes</taxon>
        <taxon>Hypocreomycetidae</taxon>
        <taxon>Glomerellales</taxon>
        <taxon>Plectosphaerellaceae</taxon>
        <taxon>Plectosphaerella</taxon>
    </lineage>
</organism>
<evidence type="ECO:0000256" key="1">
    <source>
        <dbReference type="ARBA" id="ARBA00001971"/>
    </source>
</evidence>
<keyword evidence="3 8" id="KW-0349">Heme</keyword>
<evidence type="ECO:0000256" key="4">
    <source>
        <dbReference type="ARBA" id="ARBA00022723"/>
    </source>
</evidence>
<evidence type="ECO:0000256" key="6">
    <source>
        <dbReference type="ARBA" id="ARBA00023004"/>
    </source>
</evidence>
<feature type="binding site" description="axial binding residue" evidence="8">
    <location>
        <position position="501"/>
    </location>
    <ligand>
        <name>heme</name>
        <dbReference type="ChEBI" id="CHEBI:30413"/>
    </ligand>
    <ligandPart>
        <name>Fe</name>
        <dbReference type="ChEBI" id="CHEBI:18248"/>
    </ligandPart>
</feature>
<comment type="similarity">
    <text evidence="2">Belongs to the cytochrome P450 family.</text>
</comment>
<evidence type="ECO:0000256" key="2">
    <source>
        <dbReference type="ARBA" id="ARBA00010617"/>
    </source>
</evidence>
<feature type="transmembrane region" description="Helical" evidence="9">
    <location>
        <begin position="273"/>
        <end position="291"/>
    </location>
</feature>
<feature type="transmembrane region" description="Helical" evidence="9">
    <location>
        <begin position="355"/>
        <end position="377"/>
    </location>
</feature>
<dbReference type="Pfam" id="PF00067">
    <property type="entry name" value="p450"/>
    <property type="match status" value="1"/>
</dbReference>
<dbReference type="Gene3D" id="1.10.630.10">
    <property type="entry name" value="Cytochrome P450"/>
    <property type="match status" value="1"/>
</dbReference>
<dbReference type="GO" id="GO:0016705">
    <property type="term" value="F:oxidoreductase activity, acting on paired donors, with incorporation or reduction of molecular oxygen"/>
    <property type="evidence" value="ECO:0007669"/>
    <property type="project" value="InterPro"/>
</dbReference>
<dbReference type="GO" id="GO:0005506">
    <property type="term" value="F:iron ion binding"/>
    <property type="evidence" value="ECO:0007669"/>
    <property type="project" value="InterPro"/>
</dbReference>
<dbReference type="PANTHER" id="PTHR24305">
    <property type="entry name" value="CYTOCHROME P450"/>
    <property type="match status" value="1"/>
</dbReference>
<feature type="transmembrane region" description="Helical" evidence="9">
    <location>
        <begin position="72"/>
        <end position="94"/>
    </location>
</feature>
<accession>A0A8K0TRY6</accession>
<evidence type="ECO:0000256" key="3">
    <source>
        <dbReference type="ARBA" id="ARBA00022617"/>
    </source>
</evidence>
<feature type="transmembrane region" description="Helical" evidence="9">
    <location>
        <begin position="47"/>
        <end position="66"/>
    </location>
</feature>
<dbReference type="InterPro" id="IPR050121">
    <property type="entry name" value="Cytochrome_P450_monoxygenase"/>
</dbReference>
<keyword evidence="9" id="KW-0472">Membrane</keyword>
<dbReference type="SUPFAM" id="SSF48264">
    <property type="entry name" value="Cytochrome P450"/>
    <property type="match status" value="1"/>
</dbReference>
<dbReference type="InterPro" id="IPR002401">
    <property type="entry name" value="Cyt_P450_E_grp-I"/>
</dbReference>
<protein>
    <submittedName>
        <fullName evidence="10">Cytochrome P450</fullName>
    </submittedName>
</protein>
<keyword evidence="9" id="KW-1133">Transmembrane helix</keyword>
<keyword evidence="7" id="KW-0503">Monooxygenase</keyword>
<dbReference type="PANTHER" id="PTHR24305:SF187">
    <property type="entry name" value="P450, PUTATIVE (EUROFUNG)-RELATED"/>
    <property type="match status" value="1"/>
</dbReference>
<dbReference type="OrthoDB" id="6692864at2759"/>
<dbReference type="InterPro" id="IPR036396">
    <property type="entry name" value="Cyt_P450_sf"/>
</dbReference>
<reference evidence="10" key="1">
    <citation type="journal article" date="2021" name="Nat. Commun.">
        <title>Genetic determinants of endophytism in the Arabidopsis root mycobiome.</title>
        <authorList>
            <person name="Mesny F."/>
            <person name="Miyauchi S."/>
            <person name="Thiergart T."/>
            <person name="Pickel B."/>
            <person name="Atanasova L."/>
            <person name="Karlsson M."/>
            <person name="Huettel B."/>
            <person name="Barry K.W."/>
            <person name="Haridas S."/>
            <person name="Chen C."/>
            <person name="Bauer D."/>
            <person name="Andreopoulos W."/>
            <person name="Pangilinan J."/>
            <person name="LaButti K."/>
            <person name="Riley R."/>
            <person name="Lipzen A."/>
            <person name="Clum A."/>
            <person name="Drula E."/>
            <person name="Henrissat B."/>
            <person name="Kohler A."/>
            <person name="Grigoriev I.V."/>
            <person name="Martin F.M."/>
            <person name="Hacquard S."/>
        </authorList>
    </citation>
    <scope>NUCLEOTIDE SEQUENCE</scope>
    <source>
        <strain evidence="10">MPI-CAGE-AT-0016</strain>
    </source>
</reference>
<dbReference type="GO" id="GO:0020037">
    <property type="term" value="F:heme binding"/>
    <property type="evidence" value="ECO:0007669"/>
    <property type="project" value="InterPro"/>
</dbReference>
<gene>
    <name evidence="10" type="ORF">B0T11DRAFT_61683</name>
</gene>
<evidence type="ECO:0000256" key="5">
    <source>
        <dbReference type="ARBA" id="ARBA00023002"/>
    </source>
</evidence>
<dbReference type="Proteomes" id="UP000813385">
    <property type="component" value="Unassembled WGS sequence"/>
</dbReference>
<dbReference type="EMBL" id="JAGPXD010000002">
    <property type="protein sequence ID" value="KAH7368197.1"/>
    <property type="molecule type" value="Genomic_DNA"/>
</dbReference>